<keyword evidence="4" id="KW-0808">Transferase</keyword>
<evidence type="ECO:0000313" key="4">
    <source>
        <dbReference type="EMBL" id="QDV66348.1"/>
    </source>
</evidence>
<organism evidence="4 5">
    <name type="scientific">Rosistilla carotiformis</name>
    <dbReference type="NCBI Taxonomy" id="2528017"/>
    <lineage>
        <taxon>Bacteria</taxon>
        <taxon>Pseudomonadati</taxon>
        <taxon>Planctomycetota</taxon>
        <taxon>Planctomycetia</taxon>
        <taxon>Pirellulales</taxon>
        <taxon>Pirellulaceae</taxon>
        <taxon>Rosistilla</taxon>
    </lineage>
</organism>
<dbReference type="EC" id="2.4.-.-" evidence="4"/>
<dbReference type="OrthoDB" id="9795068at2"/>
<keyword evidence="5" id="KW-1185">Reference proteome</keyword>
<accession>A0A518JLC9</accession>
<dbReference type="InterPro" id="IPR028098">
    <property type="entry name" value="Glyco_trans_4-like_N"/>
</dbReference>
<name>A0A518JLC9_9BACT</name>
<dbReference type="KEGG" id="rcf:Poly24_00310"/>
<dbReference type="AlphaFoldDB" id="A0A518JLC9"/>
<evidence type="ECO:0000313" key="5">
    <source>
        <dbReference type="Proteomes" id="UP000315082"/>
    </source>
</evidence>
<proteinExistence type="predicted"/>
<protein>
    <submittedName>
        <fullName evidence="4">Lipopolysaccharide core biosynthesis protein RfaG</fullName>
        <ecNumber evidence="4">2.4.-.-</ecNumber>
    </submittedName>
</protein>
<feature type="region of interest" description="Disordered" evidence="1">
    <location>
        <begin position="163"/>
        <end position="209"/>
    </location>
</feature>
<dbReference type="Pfam" id="PF00534">
    <property type="entry name" value="Glycos_transf_1"/>
    <property type="match status" value="1"/>
</dbReference>
<feature type="compositionally biased region" description="Polar residues" evidence="1">
    <location>
        <begin position="171"/>
        <end position="185"/>
    </location>
</feature>
<evidence type="ECO:0000259" key="3">
    <source>
        <dbReference type="Pfam" id="PF13439"/>
    </source>
</evidence>
<feature type="domain" description="Glycosyltransferase subfamily 4-like N-terminal" evidence="3">
    <location>
        <begin position="10"/>
        <end position="165"/>
    </location>
</feature>
<feature type="domain" description="Glycosyl transferase family 1" evidence="2">
    <location>
        <begin position="223"/>
        <end position="385"/>
    </location>
</feature>
<dbReference type="EMBL" id="CP036348">
    <property type="protein sequence ID" value="QDV66348.1"/>
    <property type="molecule type" value="Genomic_DNA"/>
</dbReference>
<dbReference type="SUPFAM" id="SSF53756">
    <property type="entry name" value="UDP-Glycosyltransferase/glycogen phosphorylase"/>
    <property type="match status" value="1"/>
</dbReference>
<evidence type="ECO:0000259" key="2">
    <source>
        <dbReference type="Pfam" id="PF00534"/>
    </source>
</evidence>
<dbReference type="Gene3D" id="3.40.50.2000">
    <property type="entry name" value="Glycogen Phosphorylase B"/>
    <property type="match status" value="2"/>
</dbReference>
<dbReference type="GO" id="GO:0016757">
    <property type="term" value="F:glycosyltransferase activity"/>
    <property type="evidence" value="ECO:0007669"/>
    <property type="project" value="UniProtKB-KW"/>
</dbReference>
<reference evidence="4 5" key="1">
    <citation type="submission" date="2019-02" db="EMBL/GenBank/DDBJ databases">
        <title>Deep-cultivation of Planctomycetes and their phenomic and genomic characterization uncovers novel biology.</title>
        <authorList>
            <person name="Wiegand S."/>
            <person name="Jogler M."/>
            <person name="Boedeker C."/>
            <person name="Pinto D."/>
            <person name="Vollmers J."/>
            <person name="Rivas-Marin E."/>
            <person name="Kohn T."/>
            <person name="Peeters S.H."/>
            <person name="Heuer A."/>
            <person name="Rast P."/>
            <person name="Oberbeckmann S."/>
            <person name="Bunk B."/>
            <person name="Jeske O."/>
            <person name="Meyerdierks A."/>
            <person name="Storesund J.E."/>
            <person name="Kallscheuer N."/>
            <person name="Luecker S."/>
            <person name="Lage O.M."/>
            <person name="Pohl T."/>
            <person name="Merkel B.J."/>
            <person name="Hornburger P."/>
            <person name="Mueller R.-W."/>
            <person name="Bruemmer F."/>
            <person name="Labrenz M."/>
            <person name="Spormann A.M."/>
            <person name="Op den Camp H."/>
            <person name="Overmann J."/>
            <person name="Amann R."/>
            <person name="Jetten M.S.M."/>
            <person name="Mascher T."/>
            <person name="Medema M.H."/>
            <person name="Devos D.P."/>
            <person name="Kaster A.-K."/>
            <person name="Ovreas L."/>
            <person name="Rohde M."/>
            <person name="Galperin M.Y."/>
            <person name="Jogler C."/>
        </authorList>
    </citation>
    <scope>NUCLEOTIDE SEQUENCE [LARGE SCALE GENOMIC DNA]</scope>
    <source>
        <strain evidence="4 5">Poly24</strain>
    </source>
</reference>
<dbReference type="InterPro" id="IPR001296">
    <property type="entry name" value="Glyco_trans_1"/>
</dbReference>
<evidence type="ECO:0000256" key="1">
    <source>
        <dbReference type="SAM" id="MobiDB-lite"/>
    </source>
</evidence>
<gene>
    <name evidence="4" type="primary">rfaG</name>
    <name evidence="4" type="ORF">Poly24_00310</name>
</gene>
<keyword evidence="4" id="KW-0328">Glycosyltransferase</keyword>
<sequence length="430" mass="47404">MIINANRHEGTSRAVLEVAQRLVLRGHHVDLIARTVEAIEGTGIHWIRIPGPTRPEFLDFATFKRRVDRRLRNNHGYDIVHSAGPNTSLADVYTIQTVHPIKVQQTAESRSEATAGWLRRLSWGAYDRYVIRCEKQAYLACGPTGPRAFLPVSEGTKQELLETYPQVRPRYSSTSPARNVSQNGTESEHDDESAGGSESGSVRVIPNGADLDRFTPANRELHRDDVRHEHGIADDDFLLAFSGGDWRRKGLDLALQALAKLSDPKIKLLVVGHDRSGGDVRQLSDKLGLQSRVTFAGFRSDVHRYYAAGDLFLFPTSYEAFSLATIEAAASGLPVLMPDVSGAQELIGCGTTGAMILRDPQHIAATIMRFVESNELLARSGVAARTLVEQRFNWDVITQQTLDVYQHLIARRSSGAASSTMGQPSIETVT</sequence>
<dbReference type="RefSeq" id="WP_145088770.1">
    <property type="nucleotide sequence ID" value="NZ_CP036348.1"/>
</dbReference>
<dbReference type="Pfam" id="PF13439">
    <property type="entry name" value="Glyco_transf_4"/>
    <property type="match status" value="1"/>
</dbReference>
<dbReference type="Proteomes" id="UP000315082">
    <property type="component" value="Chromosome"/>
</dbReference>
<dbReference type="CDD" id="cd03801">
    <property type="entry name" value="GT4_PimA-like"/>
    <property type="match status" value="1"/>
</dbReference>
<dbReference type="PANTHER" id="PTHR12526">
    <property type="entry name" value="GLYCOSYLTRANSFERASE"/>
    <property type="match status" value="1"/>
</dbReference>